<dbReference type="AlphaFoldDB" id="A0AAN8Z4S4"/>
<evidence type="ECO:0000313" key="1">
    <source>
        <dbReference type="EMBL" id="KAK6920628.1"/>
    </source>
</evidence>
<dbReference type="Proteomes" id="UP001370490">
    <property type="component" value="Unassembled WGS sequence"/>
</dbReference>
<accession>A0AAN8Z4S4</accession>
<name>A0AAN8Z4S4_9MAGN</name>
<dbReference type="EMBL" id="JBAMMX010000020">
    <property type="protein sequence ID" value="KAK6920628.1"/>
    <property type="molecule type" value="Genomic_DNA"/>
</dbReference>
<proteinExistence type="predicted"/>
<keyword evidence="2" id="KW-1185">Reference proteome</keyword>
<evidence type="ECO:0000313" key="2">
    <source>
        <dbReference type="Proteomes" id="UP001370490"/>
    </source>
</evidence>
<gene>
    <name evidence="1" type="ORF">RJ641_014306</name>
</gene>
<sequence>MQSLRGSLRLIRRHSNNGLVNFDSSKLSSFDVCRGLSALVLNSWVFEGGRADNSIRNLSSAFHMESGFRKQPLIPSRVGISRASLICGGFERPLLQQAVDLPTSPSRCFSTATATVNSTPETAATPDISPRIKFKRLDKTAKHIMQAFSASFSNE</sequence>
<comment type="caution">
    <text evidence="1">The sequence shown here is derived from an EMBL/GenBank/DDBJ whole genome shotgun (WGS) entry which is preliminary data.</text>
</comment>
<protein>
    <submittedName>
        <fullName evidence="1">Uncharacterized protein</fullName>
    </submittedName>
</protein>
<organism evidence="1 2">
    <name type="scientific">Dillenia turbinata</name>
    <dbReference type="NCBI Taxonomy" id="194707"/>
    <lineage>
        <taxon>Eukaryota</taxon>
        <taxon>Viridiplantae</taxon>
        <taxon>Streptophyta</taxon>
        <taxon>Embryophyta</taxon>
        <taxon>Tracheophyta</taxon>
        <taxon>Spermatophyta</taxon>
        <taxon>Magnoliopsida</taxon>
        <taxon>eudicotyledons</taxon>
        <taxon>Gunneridae</taxon>
        <taxon>Pentapetalae</taxon>
        <taxon>Dilleniales</taxon>
        <taxon>Dilleniaceae</taxon>
        <taxon>Dillenia</taxon>
    </lineage>
</organism>
<reference evidence="1 2" key="1">
    <citation type="submission" date="2023-12" db="EMBL/GenBank/DDBJ databases">
        <title>A high-quality genome assembly for Dillenia turbinata (Dilleniales).</title>
        <authorList>
            <person name="Chanderbali A."/>
        </authorList>
    </citation>
    <scope>NUCLEOTIDE SEQUENCE [LARGE SCALE GENOMIC DNA]</scope>
    <source>
        <strain evidence="1">LSX21</strain>
        <tissue evidence="1">Leaf</tissue>
    </source>
</reference>